<feature type="compositionally biased region" description="Low complexity" evidence="9">
    <location>
        <begin position="242"/>
        <end position="259"/>
    </location>
</feature>
<evidence type="ECO:0000313" key="12">
    <source>
        <dbReference type="Proteomes" id="UP000188929"/>
    </source>
</evidence>
<comment type="subcellular location">
    <subcellularLocation>
        <location evidence="1 8">Cell membrane</location>
        <topology evidence="1 8">Multi-pass membrane protein</topology>
    </subcellularLocation>
</comment>
<evidence type="ECO:0000256" key="5">
    <source>
        <dbReference type="ARBA" id="ARBA00022989"/>
    </source>
</evidence>
<dbReference type="InterPro" id="IPR036526">
    <property type="entry name" value="C-N_Hydrolase_sf"/>
</dbReference>
<evidence type="ECO:0000256" key="8">
    <source>
        <dbReference type="HAMAP-Rule" id="MF_01148"/>
    </source>
</evidence>
<dbReference type="SUPFAM" id="SSF53448">
    <property type="entry name" value="Nucleotide-diphospho-sugar transferases"/>
    <property type="match status" value="1"/>
</dbReference>
<dbReference type="Gene3D" id="3.60.110.10">
    <property type="entry name" value="Carbon-nitrogen hydrolase"/>
    <property type="match status" value="1"/>
</dbReference>
<evidence type="ECO:0000256" key="9">
    <source>
        <dbReference type="SAM" id="MobiDB-lite"/>
    </source>
</evidence>
<feature type="region of interest" description="Disordered" evidence="9">
    <location>
        <begin position="1"/>
        <end position="45"/>
    </location>
</feature>
<dbReference type="Pfam" id="PF00535">
    <property type="entry name" value="Glycos_transf_2"/>
    <property type="match status" value="1"/>
</dbReference>
<feature type="domain" description="CN hydrolase" evidence="10">
    <location>
        <begin position="310"/>
        <end position="566"/>
    </location>
</feature>
<dbReference type="InterPro" id="IPR029044">
    <property type="entry name" value="Nucleotide-diphossugar_trans"/>
</dbReference>
<dbReference type="AlphaFoldDB" id="A0A1V2IIK8"/>
<keyword evidence="5 8" id="KW-1133">Transmembrane helix</keyword>
<keyword evidence="4 8" id="KW-0812">Transmembrane</keyword>
<dbReference type="FunFam" id="3.90.550.10:FF:000122">
    <property type="entry name" value="Dolichol-phosphate mannosyltransferase subunit 1"/>
    <property type="match status" value="1"/>
</dbReference>
<feature type="compositionally biased region" description="Low complexity" evidence="9">
    <location>
        <begin position="906"/>
        <end position="929"/>
    </location>
</feature>
<dbReference type="STRING" id="1834516.BL253_03915"/>
<name>A0A1V2IIK8_9ACTN</name>
<keyword evidence="11" id="KW-0449">Lipoprotein</keyword>
<keyword evidence="7 8" id="KW-0012">Acyltransferase</keyword>
<dbReference type="EMBL" id="MOMC01000008">
    <property type="protein sequence ID" value="ONH32865.1"/>
    <property type="molecule type" value="Genomic_DNA"/>
</dbReference>
<keyword evidence="3 8" id="KW-0808">Transferase</keyword>
<dbReference type="CDD" id="cd07571">
    <property type="entry name" value="ALP_N-acyl_transferase"/>
    <property type="match status" value="1"/>
</dbReference>
<comment type="pathway">
    <text evidence="8">Protein modification; lipoprotein biosynthesis (N-acyl transfer).</text>
</comment>
<feature type="region of interest" description="Disordered" evidence="9">
    <location>
        <begin position="885"/>
        <end position="953"/>
    </location>
</feature>
<dbReference type="GO" id="GO:0005886">
    <property type="term" value="C:plasma membrane"/>
    <property type="evidence" value="ECO:0007669"/>
    <property type="project" value="UniProtKB-SubCell"/>
</dbReference>
<dbReference type="NCBIfam" id="TIGR00546">
    <property type="entry name" value="lnt"/>
    <property type="match status" value="1"/>
</dbReference>
<dbReference type="Gene3D" id="3.90.550.10">
    <property type="entry name" value="Spore Coat Polysaccharide Biosynthesis Protein SpsA, Chain A"/>
    <property type="match status" value="1"/>
</dbReference>
<protein>
    <recommendedName>
        <fullName evidence="8">Apolipoprotein N-acyltransferase</fullName>
        <shortName evidence="8">ALP N-acyltransferase</shortName>
        <ecNumber evidence="8">2.3.1.269</ecNumber>
    </recommendedName>
</protein>
<dbReference type="GO" id="GO:0016410">
    <property type="term" value="F:N-acyltransferase activity"/>
    <property type="evidence" value="ECO:0007669"/>
    <property type="project" value="UniProtKB-UniRule"/>
</dbReference>
<dbReference type="InterPro" id="IPR003010">
    <property type="entry name" value="C-N_Hydrolase"/>
</dbReference>
<organism evidence="11 12">
    <name type="scientific">Pseudofrankia asymbiotica</name>
    <dbReference type="NCBI Taxonomy" id="1834516"/>
    <lineage>
        <taxon>Bacteria</taxon>
        <taxon>Bacillati</taxon>
        <taxon>Actinomycetota</taxon>
        <taxon>Actinomycetes</taxon>
        <taxon>Frankiales</taxon>
        <taxon>Frankiaceae</taxon>
        <taxon>Pseudofrankia</taxon>
    </lineage>
</organism>
<evidence type="ECO:0000256" key="6">
    <source>
        <dbReference type="ARBA" id="ARBA00023136"/>
    </source>
</evidence>
<dbReference type="GO" id="GO:0042158">
    <property type="term" value="P:lipoprotein biosynthetic process"/>
    <property type="evidence" value="ECO:0007669"/>
    <property type="project" value="UniProtKB-UniRule"/>
</dbReference>
<dbReference type="EC" id="2.3.1.269" evidence="8"/>
<feature type="transmembrane region" description="Helical" evidence="8">
    <location>
        <begin position="277"/>
        <end position="301"/>
    </location>
</feature>
<dbReference type="PROSITE" id="PS50263">
    <property type="entry name" value="CN_HYDROLASE"/>
    <property type="match status" value="1"/>
</dbReference>
<accession>A0A1V2IIK8</accession>
<feature type="region of interest" description="Disordered" evidence="9">
    <location>
        <begin position="239"/>
        <end position="270"/>
    </location>
</feature>
<dbReference type="RefSeq" id="WP_076813606.1">
    <property type="nucleotide sequence ID" value="NZ_MOMC01000008.1"/>
</dbReference>
<comment type="caution">
    <text evidence="11">The sequence shown here is derived from an EMBL/GenBank/DDBJ whole genome shotgun (WGS) entry which is preliminary data.</text>
</comment>
<keyword evidence="12" id="KW-1185">Reference proteome</keyword>
<comment type="caution">
    <text evidence="8">Lacks conserved residue(s) required for the propagation of feature annotation.</text>
</comment>
<dbReference type="GO" id="GO:0004582">
    <property type="term" value="F:dolichyl-phosphate beta-D-mannosyltransferase activity"/>
    <property type="evidence" value="ECO:0007669"/>
    <property type="project" value="InterPro"/>
</dbReference>
<evidence type="ECO:0000256" key="1">
    <source>
        <dbReference type="ARBA" id="ARBA00004651"/>
    </source>
</evidence>
<feature type="region of interest" description="Disordered" evidence="9">
    <location>
        <begin position="605"/>
        <end position="646"/>
    </location>
</feature>
<dbReference type="OrthoDB" id="9810303at2"/>
<dbReference type="PANTHER" id="PTHR38686">
    <property type="entry name" value="APOLIPOPROTEIN N-ACYLTRANSFERASE"/>
    <property type="match status" value="1"/>
</dbReference>
<keyword evidence="2 8" id="KW-1003">Cell membrane</keyword>
<feature type="transmembrane region" description="Helical" evidence="8">
    <location>
        <begin position="124"/>
        <end position="147"/>
    </location>
</feature>
<evidence type="ECO:0000256" key="3">
    <source>
        <dbReference type="ARBA" id="ARBA00022679"/>
    </source>
</evidence>
<comment type="function">
    <text evidence="8">Catalyzes the phospholipid dependent N-acylation of the N-terminal cysteine of apolipoprotein, the last step in lipoprotein maturation.</text>
</comment>
<sequence>MTPPSAASARTGPPPLVASRPGGDTAEGTAPGVATDPAWTRRRRLRPPRPATLARSVAALAAGAALYLAFPPVGAWPLAPVAVAALTLLVRGRRLPSAYRVAFLFGLGFFLPLLRFVAFVGDDALYALAVGEAAILALAGPATVLALRLRPGYSWAALACVWVGQEALRGRAPFGGFPWGRLAFSQPDSPYTPLAAVAGAPAMTFAVAATGALLALALHTLATTGRAALATRLGVPDVTAHPGPASGPTGPAGPVAVPAQRSGDGDTRTGRRGRARALVLGAALPAVGIAALAAVGLAVPLPTAAQDGTLRVAAIQGDVPEPGGLDALGEKFQVTRNHVDETLRLAADVDAGRTPRPGLVVWPENSSDVDPFADPRAAALLDEAARAVGTPILLGAVLDGPGAGHVRNAGLVWTADGWAGQLYVKHRPVPFAEYLPGREFLQKVITRFATEMPNDFVHGTGPAVLPAAGTTIGDVICFEVAYDSNVRDSVDQGARLIVVQTNNASFGRKGESQQQLAMTRIRAVEHGRATIQVSTSGQSAIITPDGTVLSQTGLYEPGILSAELPLRTGRTLADRVGAIPEAVASALAAAAIMAGIATGRRRPVGAGAPLSGARHSGPGATPRDTPAPRTGLRPDGRGPERSGVDAHRVVVCMPTYNERENLTRTASRLREANPAVDLLVIDDNSPDGTGQIADELAREDNQIHVLHRAGKSGLGSAYVAGFSWALRHGYDVIVEMDADGSHQPEELPRLLARLGTADLVIGSRWVRDGQVRNWPRSRLVLSRGANLYVRAALGIPLRDATAGYRAYRADVLRARDLDAIQSQGYCFQVDLAWTAWRDGFRVAEVPITFVERERGASKMSRSIIIEAFWRTALWALVSGRRGPAPRPLPATPVSVPAPSTEPALVTATATAGPPTQPTGPTIATTGPATSLGAAGTATVDPPAPAHQRTSDEP</sequence>
<dbReference type="CDD" id="cd06442">
    <property type="entry name" value="DPM1_like"/>
    <property type="match status" value="1"/>
</dbReference>
<evidence type="ECO:0000313" key="11">
    <source>
        <dbReference type="EMBL" id="ONH32865.1"/>
    </source>
</evidence>
<evidence type="ECO:0000256" key="7">
    <source>
        <dbReference type="ARBA" id="ARBA00023315"/>
    </source>
</evidence>
<comment type="similarity">
    <text evidence="8">Belongs to the CN hydrolase family. Apolipoprotein N-acyltransferase subfamily.</text>
</comment>
<dbReference type="PANTHER" id="PTHR38686:SF1">
    <property type="entry name" value="APOLIPOPROTEIN N-ACYLTRANSFERASE"/>
    <property type="match status" value="1"/>
</dbReference>
<feature type="transmembrane region" description="Helical" evidence="8">
    <location>
        <begin position="51"/>
        <end position="69"/>
    </location>
</feature>
<dbReference type="HAMAP" id="MF_01148">
    <property type="entry name" value="Lnt"/>
    <property type="match status" value="1"/>
</dbReference>
<evidence type="ECO:0000256" key="4">
    <source>
        <dbReference type="ARBA" id="ARBA00022692"/>
    </source>
</evidence>
<dbReference type="Pfam" id="PF00795">
    <property type="entry name" value="CN_hydrolase"/>
    <property type="match status" value="1"/>
</dbReference>
<feature type="transmembrane region" description="Helical" evidence="8">
    <location>
        <begin position="98"/>
        <end position="118"/>
    </location>
</feature>
<proteinExistence type="inferred from homology"/>
<evidence type="ECO:0000256" key="2">
    <source>
        <dbReference type="ARBA" id="ARBA00022475"/>
    </source>
</evidence>
<evidence type="ECO:0000259" key="10">
    <source>
        <dbReference type="PROSITE" id="PS50263"/>
    </source>
</evidence>
<dbReference type="Pfam" id="PF20154">
    <property type="entry name" value="LNT_N"/>
    <property type="match status" value="1"/>
</dbReference>
<dbReference type="Proteomes" id="UP000188929">
    <property type="component" value="Unassembled WGS sequence"/>
</dbReference>
<dbReference type="UniPathway" id="UPA00666"/>
<comment type="catalytic activity">
    <reaction evidence="8">
        <text>N-terminal S-1,2-diacyl-sn-glyceryl-L-cysteinyl-[lipoprotein] + a glycerophospholipid = N-acyl-S-1,2-diacyl-sn-glyceryl-L-cysteinyl-[lipoprotein] + a 2-acyl-sn-glycero-3-phospholipid + H(+)</text>
        <dbReference type="Rhea" id="RHEA:48228"/>
        <dbReference type="Rhea" id="RHEA-COMP:14681"/>
        <dbReference type="Rhea" id="RHEA-COMP:14684"/>
        <dbReference type="ChEBI" id="CHEBI:15378"/>
        <dbReference type="ChEBI" id="CHEBI:136912"/>
        <dbReference type="ChEBI" id="CHEBI:140656"/>
        <dbReference type="ChEBI" id="CHEBI:140657"/>
        <dbReference type="ChEBI" id="CHEBI:140660"/>
        <dbReference type="EC" id="2.3.1.269"/>
    </reaction>
</comment>
<dbReference type="InterPro" id="IPR045378">
    <property type="entry name" value="LNT_N"/>
</dbReference>
<dbReference type="InterPro" id="IPR001173">
    <property type="entry name" value="Glyco_trans_2-like"/>
</dbReference>
<feature type="compositionally biased region" description="Basic and acidic residues" evidence="9">
    <location>
        <begin position="632"/>
        <end position="646"/>
    </location>
</feature>
<gene>
    <name evidence="8" type="primary">lnt</name>
    <name evidence="11" type="ORF">BL253_03915</name>
</gene>
<keyword evidence="6 8" id="KW-0472">Membrane</keyword>
<dbReference type="InterPro" id="IPR039528">
    <property type="entry name" value="DPM1-like"/>
</dbReference>
<dbReference type="SUPFAM" id="SSF56317">
    <property type="entry name" value="Carbon-nitrogen hydrolase"/>
    <property type="match status" value="1"/>
</dbReference>
<feature type="transmembrane region" description="Helical" evidence="8">
    <location>
        <begin position="194"/>
        <end position="218"/>
    </location>
</feature>
<dbReference type="InterPro" id="IPR004563">
    <property type="entry name" value="Apolipo_AcylTrfase"/>
</dbReference>
<reference evidence="12" key="1">
    <citation type="submission" date="2016-10" db="EMBL/GenBank/DDBJ databases">
        <title>Frankia sp. NRRL B-16386 Genome sequencing.</title>
        <authorList>
            <person name="Ghodhbane-Gtari F."/>
            <person name="Swanson E."/>
            <person name="Gueddou A."/>
            <person name="Hezbri K."/>
            <person name="Ktari K."/>
            <person name="Nouioui I."/>
            <person name="Morris K."/>
            <person name="Simpson S."/>
            <person name="Abebe-Akele F."/>
            <person name="Thomas K."/>
            <person name="Gtari M."/>
            <person name="Tisa L.S."/>
        </authorList>
    </citation>
    <scope>NUCLEOTIDE SEQUENCE [LARGE SCALE GENOMIC DNA]</scope>
    <source>
        <strain evidence="12">NRRL B-16386</strain>
    </source>
</reference>